<accession>A0A0L7L0L8</accession>
<dbReference type="GO" id="GO:0006508">
    <property type="term" value="P:proteolysis"/>
    <property type="evidence" value="ECO:0007669"/>
    <property type="project" value="UniProtKB-KW"/>
</dbReference>
<dbReference type="EMBL" id="JTDY01003897">
    <property type="protein sequence ID" value="KOB68856.1"/>
    <property type="molecule type" value="Genomic_DNA"/>
</dbReference>
<organism evidence="2 3">
    <name type="scientific">Operophtera brumata</name>
    <name type="common">Winter moth</name>
    <name type="synonym">Phalaena brumata</name>
    <dbReference type="NCBI Taxonomy" id="104452"/>
    <lineage>
        <taxon>Eukaryota</taxon>
        <taxon>Metazoa</taxon>
        <taxon>Ecdysozoa</taxon>
        <taxon>Arthropoda</taxon>
        <taxon>Hexapoda</taxon>
        <taxon>Insecta</taxon>
        <taxon>Pterygota</taxon>
        <taxon>Neoptera</taxon>
        <taxon>Endopterygota</taxon>
        <taxon>Lepidoptera</taxon>
        <taxon>Glossata</taxon>
        <taxon>Ditrysia</taxon>
        <taxon>Geometroidea</taxon>
        <taxon>Geometridae</taxon>
        <taxon>Larentiinae</taxon>
        <taxon>Operophtera</taxon>
    </lineage>
</organism>
<feature type="compositionally biased region" description="Polar residues" evidence="1">
    <location>
        <begin position="74"/>
        <end position="85"/>
    </location>
</feature>
<feature type="region of interest" description="Disordered" evidence="1">
    <location>
        <begin position="67"/>
        <end position="89"/>
    </location>
</feature>
<sequence length="412" mass="46115">EFFQRFSSIIQPYQTTRRNDLVTKRPTNKQASRQGYQDTIFFETDDFLKEKESGLTDPFTTTVKPRRKKIKTTAKPSTRNPWYQESTERNTERNNNIYYERTTNIYNNQAIIYDDRQTERPAVFNNNFNVAQKPINSRPIFSSHTTVNPLLNRPGVRPAVVDDGRPPITNKPVPYTTQRPVLSNRPNAGNEECDEYKSLNTKKVVALPLATLHASQGVELNVSSCSPVNIPLIIGGKVVSIQEFPHMSLVGWKNIQRAARRRTTRLIHHGRPRLTGGACGLSDPSPEIQAPAVLLRLPIWDMGECREIWGTSRKLPEGPSPASQLCAGERGGGRRSCGAADTPALYAKIPRAFIASLVFSNVKLSNNRNNNDNRYNGNNNGNIHGNNNWDVSANGFNNQGVASTQNFGNSRP</sequence>
<keyword evidence="3" id="KW-1185">Reference proteome</keyword>
<comment type="caution">
    <text evidence="2">The sequence shown here is derived from an EMBL/GenBank/DDBJ whole genome shotgun (WGS) entry which is preliminary data.</text>
</comment>
<name>A0A0L7L0L8_OPEBR</name>
<feature type="region of interest" description="Disordered" evidence="1">
    <location>
        <begin position="367"/>
        <end position="412"/>
    </location>
</feature>
<dbReference type="GO" id="GO:0008233">
    <property type="term" value="F:peptidase activity"/>
    <property type="evidence" value="ECO:0007669"/>
    <property type="project" value="UniProtKB-KW"/>
</dbReference>
<evidence type="ECO:0000256" key="1">
    <source>
        <dbReference type="SAM" id="MobiDB-lite"/>
    </source>
</evidence>
<protein>
    <submittedName>
        <fullName evidence="2">Putative trypsin-like serine protease</fullName>
    </submittedName>
</protein>
<feature type="compositionally biased region" description="Polar residues" evidence="1">
    <location>
        <begin position="389"/>
        <end position="412"/>
    </location>
</feature>
<feature type="region of interest" description="Disordered" evidence="1">
    <location>
        <begin position="311"/>
        <end position="333"/>
    </location>
</feature>
<feature type="region of interest" description="Disordered" evidence="1">
    <location>
        <begin position="17"/>
        <end position="36"/>
    </location>
</feature>
<evidence type="ECO:0000313" key="3">
    <source>
        <dbReference type="Proteomes" id="UP000037510"/>
    </source>
</evidence>
<gene>
    <name evidence="2" type="ORF">OBRU01_17530</name>
</gene>
<feature type="compositionally biased region" description="Low complexity" evidence="1">
    <location>
        <begin position="367"/>
        <end position="388"/>
    </location>
</feature>
<keyword evidence="2" id="KW-0645">Protease</keyword>
<feature type="non-terminal residue" evidence="2">
    <location>
        <position position="1"/>
    </location>
</feature>
<feature type="non-terminal residue" evidence="2">
    <location>
        <position position="412"/>
    </location>
</feature>
<proteinExistence type="predicted"/>
<keyword evidence="2" id="KW-0378">Hydrolase</keyword>
<dbReference type="Proteomes" id="UP000037510">
    <property type="component" value="Unassembled WGS sequence"/>
</dbReference>
<dbReference type="AlphaFoldDB" id="A0A0L7L0L8"/>
<feature type="region of interest" description="Disordered" evidence="1">
    <location>
        <begin position="153"/>
        <end position="175"/>
    </location>
</feature>
<reference evidence="2 3" key="1">
    <citation type="journal article" date="2015" name="Genome Biol. Evol.">
        <title>The genome of winter moth (Operophtera brumata) provides a genomic perspective on sexual dimorphism and phenology.</title>
        <authorList>
            <person name="Derks M.F."/>
            <person name="Smit S."/>
            <person name="Salis L."/>
            <person name="Schijlen E."/>
            <person name="Bossers A."/>
            <person name="Mateman C."/>
            <person name="Pijl A.S."/>
            <person name="de Ridder D."/>
            <person name="Groenen M.A."/>
            <person name="Visser M.E."/>
            <person name="Megens H.J."/>
        </authorList>
    </citation>
    <scope>NUCLEOTIDE SEQUENCE [LARGE SCALE GENOMIC DNA]</scope>
    <source>
        <strain evidence="2">WM2013NL</strain>
        <tissue evidence="2">Head and thorax</tissue>
    </source>
</reference>
<evidence type="ECO:0000313" key="2">
    <source>
        <dbReference type="EMBL" id="KOB68856.1"/>
    </source>
</evidence>